<feature type="repeat" description="PPR" evidence="3">
    <location>
        <begin position="145"/>
        <end position="175"/>
    </location>
</feature>
<reference evidence="4" key="1">
    <citation type="submission" date="2020-07" db="EMBL/GenBank/DDBJ databases">
        <title>Ethylene signaling mediates host invasion by parasitic plants.</title>
        <authorList>
            <person name="Yoshida S."/>
        </authorList>
    </citation>
    <scope>NUCLEOTIDE SEQUENCE</scope>
    <source>
        <strain evidence="4">Okayama</strain>
    </source>
</reference>
<dbReference type="Proteomes" id="UP000653305">
    <property type="component" value="Unassembled WGS sequence"/>
</dbReference>
<feature type="repeat" description="PPR" evidence="3">
    <location>
        <begin position="287"/>
        <end position="321"/>
    </location>
</feature>
<dbReference type="Gene3D" id="1.25.40.10">
    <property type="entry name" value="Tetratricopeptide repeat domain"/>
    <property type="match status" value="4"/>
</dbReference>
<dbReference type="NCBIfam" id="TIGR00756">
    <property type="entry name" value="PPR"/>
    <property type="match status" value="7"/>
</dbReference>
<feature type="repeat" description="PPR" evidence="3">
    <location>
        <begin position="216"/>
        <end position="251"/>
    </location>
</feature>
<dbReference type="PANTHER" id="PTHR47874">
    <property type="entry name" value="EXPRESSED PROTEIN"/>
    <property type="match status" value="1"/>
</dbReference>
<comment type="similarity">
    <text evidence="1">Belongs to the PPR family. P subfamily.</text>
</comment>
<dbReference type="OrthoDB" id="185373at2759"/>
<evidence type="ECO:0000256" key="2">
    <source>
        <dbReference type="ARBA" id="ARBA00022737"/>
    </source>
</evidence>
<keyword evidence="5" id="KW-1185">Reference proteome</keyword>
<dbReference type="InterPro" id="IPR011990">
    <property type="entry name" value="TPR-like_helical_dom_sf"/>
</dbReference>
<proteinExistence type="inferred from homology"/>
<dbReference type="AlphaFoldDB" id="A0A830BR57"/>
<dbReference type="PROSITE" id="PS51375">
    <property type="entry name" value="PPR"/>
    <property type="match status" value="8"/>
</dbReference>
<dbReference type="PANTHER" id="PTHR47874:SF6">
    <property type="entry name" value="PENTATRICOPEPTIDE REPEAT-CONTAINING PROTEIN"/>
    <property type="match status" value="1"/>
</dbReference>
<dbReference type="Pfam" id="PF13041">
    <property type="entry name" value="PPR_2"/>
    <property type="match status" value="4"/>
</dbReference>
<sequence length="471" mass="53557">MELRLLNPVYQRSASLDVKSHSKKIPDSDYRNRQPQALQFRKFSKKDLSRILRTESAIKAVEKKANSSKYNNLWPKAVLEALNDAIKQNRWDSALKIFDLLRRQQWYEPRCQTYTKLLVMLGKCKQTNQASLLFETMLSDGLHPTVDVYTALVGAYAQNGLFDKAFGIVDKMKSIRDCKPDAFTYSILIRSCVKLQRFDMIGLILEEMLRSGVELNAVTYNTLIDGYGKAKCFELMENSLLDMIQSENCVPDIFTFNSIIGAYGGCGKVKEMEKWFDEFQLMGLKPDIVTYNVLIRSYGNSGLFDKMGRVVDFMEKRFVSPTIVTYNIIIQIFGKSGNIEMMDEVFLKMKHQGLKPNPITYSSLVSAYTNARLLGKVDSILRQVENSDVPLDTTFFNCVINAYGKFGDVEKMMELLEAMEGLGCKPDNITFATIIQACRAQGMVDTATDLENNMIRNPSERKLIGGIKEPH</sequence>
<feature type="repeat" description="PPR" evidence="3">
    <location>
        <begin position="322"/>
        <end position="356"/>
    </location>
</feature>
<feature type="repeat" description="PPR" evidence="3">
    <location>
        <begin position="392"/>
        <end position="426"/>
    </location>
</feature>
<name>A0A830BR57_9LAMI</name>
<accession>A0A830BR57</accession>
<evidence type="ECO:0000256" key="3">
    <source>
        <dbReference type="PROSITE-ProRule" id="PRU00708"/>
    </source>
</evidence>
<dbReference type="EMBL" id="BMAC01000168">
    <property type="protein sequence ID" value="GFP88522.1"/>
    <property type="molecule type" value="Genomic_DNA"/>
</dbReference>
<gene>
    <name evidence="4" type="ORF">PHJA_000995900</name>
</gene>
<protein>
    <submittedName>
        <fullName evidence="4">Pentatricopeptide repeat-containing protein at3g53170</fullName>
    </submittedName>
</protein>
<comment type="caution">
    <text evidence="4">The sequence shown here is derived from an EMBL/GenBank/DDBJ whole genome shotgun (WGS) entry which is preliminary data.</text>
</comment>
<dbReference type="Pfam" id="PF01535">
    <property type="entry name" value="PPR"/>
    <property type="match status" value="1"/>
</dbReference>
<dbReference type="InterPro" id="IPR044179">
    <property type="entry name" value="PPR5-like"/>
</dbReference>
<feature type="repeat" description="PPR" evidence="3">
    <location>
        <begin position="110"/>
        <end position="144"/>
    </location>
</feature>
<dbReference type="GO" id="GO:0003729">
    <property type="term" value="F:mRNA binding"/>
    <property type="evidence" value="ECO:0007669"/>
    <property type="project" value="InterPro"/>
</dbReference>
<evidence type="ECO:0000313" key="4">
    <source>
        <dbReference type="EMBL" id="GFP88522.1"/>
    </source>
</evidence>
<evidence type="ECO:0000313" key="5">
    <source>
        <dbReference type="Proteomes" id="UP000653305"/>
    </source>
</evidence>
<evidence type="ECO:0000256" key="1">
    <source>
        <dbReference type="ARBA" id="ARBA00007626"/>
    </source>
</evidence>
<dbReference type="InterPro" id="IPR002885">
    <property type="entry name" value="PPR_rpt"/>
</dbReference>
<feature type="repeat" description="PPR" evidence="3">
    <location>
        <begin position="252"/>
        <end position="286"/>
    </location>
</feature>
<feature type="repeat" description="PPR" evidence="3">
    <location>
        <begin position="181"/>
        <end position="215"/>
    </location>
</feature>
<keyword evidence="2" id="KW-0677">Repeat</keyword>
<organism evidence="4 5">
    <name type="scientific">Phtheirospermum japonicum</name>
    <dbReference type="NCBI Taxonomy" id="374723"/>
    <lineage>
        <taxon>Eukaryota</taxon>
        <taxon>Viridiplantae</taxon>
        <taxon>Streptophyta</taxon>
        <taxon>Embryophyta</taxon>
        <taxon>Tracheophyta</taxon>
        <taxon>Spermatophyta</taxon>
        <taxon>Magnoliopsida</taxon>
        <taxon>eudicotyledons</taxon>
        <taxon>Gunneridae</taxon>
        <taxon>Pentapetalae</taxon>
        <taxon>asterids</taxon>
        <taxon>lamiids</taxon>
        <taxon>Lamiales</taxon>
        <taxon>Orobanchaceae</taxon>
        <taxon>Orobanchaceae incertae sedis</taxon>
        <taxon>Phtheirospermum</taxon>
    </lineage>
</organism>